<name>A0AAV2CLY6_9ROSI</name>
<gene>
    <name evidence="1" type="ORF">LTRI10_LOCUS4718</name>
</gene>
<evidence type="ECO:0000313" key="2">
    <source>
        <dbReference type="Proteomes" id="UP001497516"/>
    </source>
</evidence>
<accession>A0AAV2CLY6</accession>
<dbReference type="EMBL" id="OZ034813">
    <property type="protein sequence ID" value="CAL1357059.1"/>
    <property type="molecule type" value="Genomic_DNA"/>
</dbReference>
<keyword evidence="2" id="KW-1185">Reference proteome</keyword>
<reference evidence="1 2" key="1">
    <citation type="submission" date="2024-04" db="EMBL/GenBank/DDBJ databases">
        <authorList>
            <person name="Fracassetti M."/>
        </authorList>
    </citation>
    <scope>NUCLEOTIDE SEQUENCE [LARGE SCALE GENOMIC DNA]</scope>
</reference>
<sequence>MHWDHLQQTLEIPDSLALRGMCRRRRYPSTIASLEPDRDFIASLWLATVAAALHAYRPPDPSFVAITLCSPSFSPSFSLPLSFFFPNSPTIPLSSSSLRRERSTMSNCPPNLLTPRSNTFKRSLSAHKLWFVACYIPRSCSIDPWSS</sequence>
<evidence type="ECO:0000313" key="1">
    <source>
        <dbReference type="EMBL" id="CAL1357059.1"/>
    </source>
</evidence>
<organism evidence="1 2">
    <name type="scientific">Linum trigynum</name>
    <dbReference type="NCBI Taxonomy" id="586398"/>
    <lineage>
        <taxon>Eukaryota</taxon>
        <taxon>Viridiplantae</taxon>
        <taxon>Streptophyta</taxon>
        <taxon>Embryophyta</taxon>
        <taxon>Tracheophyta</taxon>
        <taxon>Spermatophyta</taxon>
        <taxon>Magnoliopsida</taxon>
        <taxon>eudicotyledons</taxon>
        <taxon>Gunneridae</taxon>
        <taxon>Pentapetalae</taxon>
        <taxon>rosids</taxon>
        <taxon>fabids</taxon>
        <taxon>Malpighiales</taxon>
        <taxon>Linaceae</taxon>
        <taxon>Linum</taxon>
    </lineage>
</organism>
<dbReference type="Proteomes" id="UP001497516">
    <property type="component" value="Chromosome 1"/>
</dbReference>
<protein>
    <submittedName>
        <fullName evidence="1">Uncharacterized protein</fullName>
    </submittedName>
</protein>
<proteinExistence type="predicted"/>
<dbReference type="AlphaFoldDB" id="A0AAV2CLY6"/>